<dbReference type="InterPro" id="IPR044594">
    <property type="entry name" value="HIPP01/3/5/6"/>
</dbReference>
<dbReference type="PROSITE" id="PS50846">
    <property type="entry name" value="HMA_2"/>
    <property type="match status" value="2"/>
</dbReference>
<comment type="caution">
    <text evidence="3">The sequence shown here is derived from an EMBL/GenBank/DDBJ whole genome shotgun (WGS) entry which is preliminary data.</text>
</comment>
<feature type="region of interest" description="Disordered" evidence="1">
    <location>
        <begin position="194"/>
        <end position="233"/>
    </location>
</feature>
<accession>A0AA41V9I6</accession>
<evidence type="ECO:0000313" key="3">
    <source>
        <dbReference type="EMBL" id="MCL7029568.1"/>
    </source>
</evidence>
<sequence>MGEKPEKNQNEGEKKEEGEKKKGENGVVPIILKIDMHCDGCAKKVIRSIKRFEGVEKCTADSATNKVTVIGKVDPVKLRENVESKTKKKVELISPIPKKEDKNGGGGDKKKPEEAKKPEEKKAKEPQVITVVLKTSLHCDGCVKKLKKMLKKYKGVDSSTIDAQKDLVTVKGTMDAKVLTDYLKEKFKRPVDVVAPKKDDGKGKDGGDKKEKGGGDGGDKKGEGGAAKNGGEQKKVTFDLSKMDHYPFGYAYAYPGAPAAAGPSHIAEGFSYGNGYGGNGFGNGYANGNGFANGGGVGNGFGNGYVVDHLHPPQMFSDENPNGCSIM</sequence>
<dbReference type="AlphaFoldDB" id="A0AA41V9I6"/>
<feature type="domain" description="HMA" evidence="2">
    <location>
        <begin position="27"/>
        <end position="90"/>
    </location>
</feature>
<evidence type="ECO:0000256" key="1">
    <source>
        <dbReference type="SAM" id="MobiDB-lite"/>
    </source>
</evidence>
<gene>
    <name evidence="3" type="ORF">MKW94_014006</name>
</gene>
<keyword evidence="4" id="KW-1185">Reference proteome</keyword>
<dbReference type="GO" id="GO:0046872">
    <property type="term" value="F:metal ion binding"/>
    <property type="evidence" value="ECO:0007669"/>
    <property type="project" value="InterPro"/>
</dbReference>
<evidence type="ECO:0000313" key="4">
    <source>
        <dbReference type="Proteomes" id="UP001177140"/>
    </source>
</evidence>
<dbReference type="Gene3D" id="3.30.70.100">
    <property type="match status" value="2"/>
</dbReference>
<feature type="region of interest" description="Disordered" evidence="1">
    <location>
        <begin position="1"/>
        <end position="26"/>
    </location>
</feature>
<feature type="domain" description="HMA" evidence="2">
    <location>
        <begin position="128"/>
        <end position="191"/>
    </location>
</feature>
<dbReference type="SUPFAM" id="SSF55008">
    <property type="entry name" value="HMA, heavy metal-associated domain"/>
    <property type="match status" value="2"/>
</dbReference>
<dbReference type="InterPro" id="IPR006121">
    <property type="entry name" value="HMA_dom"/>
</dbReference>
<feature type="region of interest" description="Disordered" evidence="1">
    <location>
        <begin position="87"/>
        <end position="124"/>
    </location>
</feature>
<organism evidence="3 4">
    <name type="scientific">Papaver nudicaule</name>
    <name type="common">Iceland poppy</name>
    <dbReference type="NCBI Taxonomy" id="74823"/>
    <lineage>
        <taxon>Eukaryota</taxon>
        <taxon>Viridiplantae</taxon>
        <taxon>Streptophyta</taxon>
        <taxon>Embryophyta</taxon>
        <taxon>Tracheophyta</taxon>
        <taxon>Spermatophyta</taxon>
        <taxon>Magnoliopsida</taxon>
        <taxon>Ranunculales</taxon>
        <taxon>Papaveraceae</taxon>
        <taxon>Papaveroideae</taxon>
        <taxon>Papaver</taxon>
    </lineage>
</organism>
<protein>
    <recommendedName>
        <fullName evidence="2">HMA domain-containing protein</fullName>
    </recommendedName>
</protein>
<proteinExistence type="predicted"/>
<dbReference type="EMBL" id="JAJJMA010091556">
    <property type="protein sequence ID" value="MCL7029568.1"/>
    <property type="molecule type" value="Genomic_DNA"/>
</dbReference>
<feature type="compositionally biased region" description="Basic and acidic residues" evidence="1">
    <location>
        <begin position="194"/>
        <end position="223"/>
    </location>
</feature>
<dbReference type="Pfam" id="PF00403">
    <property type="entry name" value="HMA"/>
    <property type="match status" value="2"/>
</dbReference>
<dbReference type="InterPro" id="IPR036163">
    <property type="entry name" value="HMA_dom_sf"/>
</dbReference>
<dbReference type="Proteomes" id="UP001177140">
    <property type="component" value="Unassembled WGS sequence"/>
</dbReference>
<name>A0AA41V9I6_PAPNU</name>
<dbReference type="CDD" id="cd00371">
    <property type="entry name" value="HMA"/>
    <property type="match status" value="1"/>
</dbReference>
<dbReference type="PANTHER" id="PTHR46413:SF1">
    <property type="entry name" value="HEAVY METAL-ASSOCIATED ISOPRENYLATED PLANT PROTEIN 6"/>
    <property type="match status" value="1"/>
</dbReference>
<feature type="compositionally biased region" description="Basic and acidic residues" evidence="1">
    <location>
        <begin position="1"/>
        <end position="24"/>
    </location>
</feature>
<evidence type="ECO:0000259" key="2">
    <source>
        <dbReference type="PROSITE" id="PS50846"/>
    </source>
</evidence>
<dbReference type="PANTHER" id="PTHR46413">
    <property type="entry name" value="HEAVY METAL-ASSOCIATED ISOPRENYLATED PLANT PROTEIN 6"/>
    <property type="match status" value="1"/>
</dbReference>
<reference evidence="3" key="1">
    <citation type="submission" date="2022-03" db="EMBL/GenBank/DDBJ databases">
        <title>A functionally conserved STORR gene fusion in Papaver species that diverged 16.8 million years ago.</title>
        <authorList>
            <person name="Catania T."/>
        </authorList>
    </citation>
    <scope>NUCLEOTIDE SEQUENCE</scope>
    <source>
        <strain evidence="3">S-191538</strain>
    </source>
</reference>